<dbReference type="Pfam" id="PF05036">
    <property type="entry name" value="SPOR"/>
    <property type="match status" value="1"/>
</dbReference>
<evidence type="ECO:0000259" key="3">
    <source>
        <dbReference type="PROSITE" id="PS51724"/>
    </source>
</evidence>
<dbReference type="GO" id="GO:0032506">
    <property type="term" value="P:cytokinetic process"/>
    <property type="evidence" value="ECO:0007669"/>
    <property type="project" value="TreeGrafter"/>
</dbReference>
<reference evidence="7" key="1">
    <citation type="submission" date="2019-03" db="EMBL/GenBank/DDBJ databases">
        <authorList>
            <person name="Danneels B."/>
        </authorList>
    </citation>
    <scope>NUCLEOTIDE SEQUENCE</scope>
</reference>
<evidence type="ECO:0000256" key="2">
    <source>
        <dbReference type="SAM" id="Phobius"/>
    </source>
</evidence>
<sequence>MAKTTRRSSRKQSGGSTLYGVLAGLLVGLILAAGVAFYVTKAPMPFVDRATRESAQSTLPDPRNAPDPNRGLYGRDSAAGTPSTGPTDTAIAPLPGAGTAAPPSGSRPDDLGALIATLPSTPQATPPAARPPAKPDTPAPAQAASGDSVYFLQVGSYRVLEDAESLRARILLLGLPVQVQRAEVNGLQVNRVRVGPYARLDDMNRTRARLGEEKIESAVVRQ</sequence>
<keyword evidence="2" id="KW-0472">Membrane</keyword>
<keyword evidence="7" id="KW-0131">Cell cycle</keyword>
<proteinExistence type="predicted"/>
<organism evidence="7">
    <name type="scientific">plant metagenome</name>
    <dbReference type="NCBI Taxonomy" id="1297885"/>
    <lineage>
        <taxon>unclassified sequences</taxon>
        <taxon>metagenomes</taxon>
        <taxon>organismal metagenomes</taxon>
    </lineage>
</organism>
<protein>
    <submittedName>
        <fullName evidence="7">Probable cell division ftsn transmembrane protein</fullName>
    </submittedName>
</protein>
<keyword evidence="2 7" id="KW-0812">Transmembrane</keyword>
<name>A0A484SXR6_9ZZZZ</name>
<keyword evidence="2" id="KW-1133">Transmembrane helix</keyword>
<dbReference type="PROSITE" id="PS51724">
    <property type="entry name" value="SPOR"/>
    <property type="match status" value="1"/>
</dbReference>
<evidence type="ECO:0000313" key="5">
    <source>
        <dbReference type="EMBL" id="VFR42702.1"/>
    </source>
</evidence>
<feature type="transmembrane region" description="Helical" evidence="2">
    <location>
        <begin position="21"/>
        <end position="39"/>
    </location>
</feature>
<evidence type="ECO:0000313" key="6">
    <source>
        <dbReference type="EMBL" id="VFR45903.1"/>
    </source>
</evidence>
<dbReference type="InterPro" id="IPR052521">
    <property type="entry name" value="Cell_div_SPOR-domain"/>
</dbReference>
<gene>
    <name evidence="4" type="ORF">ANK1_0120</name>
    <name evidence="7" type="ORF">ANK2_0120</name>
    <name evidence="5" type="ORF">BER1_0235</name>
    <name evidence="6" type="ORF">BER2_0236</name>
</gene>
<dbReference type="InterPro" id="IPR007730">
    <property type="entry name" value="SPOR-like_dom"/>
</dbReference>
<dbReference type="InterPro" id="IPR036680">
    <property type="entry name" value="SPOR-like_sf"/>
</dbReference>
<feature type="compositionally biased region" description="Pro residues" evidence="1">
    <location>
        <begin position="124"/>
        <end position="138"/>
    </location>
</feature>
<dbReference type="PANTHER" id="PTHR38687">
    <property type="entry name" value="CELL DIVISION PROTEIN DEDD-RELATED"/>
    <property type="match status" value="1"/>
</dbReference>
<dbReference type="EMBL" id="CAADIF010000007">
    <property type="protein sequence ID" value="VFR65789.1"/>
    <property type="molecule type" value="Genomic_DNA"/>
</dbReference>
<evidence type="ECO:0000256" key="1">
    <source>
        <dbReference type="SAM" id="MobiDB-lite"/>
    </source>
</evidence>
<dbReference type="AlphaFoldDB" id="A0A484SXR6"/>
<dbReference type="Gene3D" id="3.30.70.1070">
    <property type="entry name" value="Sporulation related repeat"/>
    <property type="match status" value="1"/>
</dbReference>
<dbReference type="GO" id="GO:0032153">
    <property type="term" value="C:cell division site"/>
    <property type="evidence" value="ECO:0007669"/>
    <property type="project" value="TreeGrafter"/>
</dbReference>
<accession>A0A484SXR6</accession>
<feature type="compositionally biased region" description="Low complexity" evidence="1">
    <location>
        <begin position="90"/>
        <end position="106"/>
    </location>
</feature>
<evidence type="ECO:0000313" key="4">
    <source>
        <dbReference type="EMBL" id="VFR27373.1"/>
    </source>
</evidence>
<dbReference type="GO" id="GO:0042834">
    <property type="term" value="F:peptidoglycan binding"/>
    <property type="evidence" value="ECO:0007669"/>
    <property type="project" value="InterPro"/>
</dbReference>
<dbReference type="GO" id="GO:0030428">
    <property type="term" value="C:cell septum"/>
    <property type="evidence" value="ECO:0007669"/>
    <property type="project" value="TreeGrafter"/>
</dbReference>
<feature type="domain" description="SPOR" evidence="3">
    <location>
        <begin position="144"/>
        <end position="222"/>
    </location>
</feature>
<evidence type="ECO:0000313" key="7">
    <source>
        <dbReference type="EMBL" id="VFR65789.1"/>
    </source>
</evidence>
<keyword evidence="7" id="KW-0132">Cell division</keyword>
<dbReference type="SUPFAM" id="SSF110997">
    <property type="entry name" value="Sporulation related repeat"/>
    <property type="match status" value="1"/>
</dbReference>
<dbReference type="EMBL" id="CAADIH010000022">
    <property type="protein sequence ID" value="VFR45903.1"/>
    <property type="molecule type" value="Genomic_DNA"/>
</dbReference>
<feature type="region of interest" description="Disordered" evidence="1">
    <location>
        <begin position="51"/>
        <end position="143"/>
    </location>
</feature>
<dbReference type="EMBL" id="CAADIA010000005">
    <property type="protein sequence ID" value="VFR27373.1"/>
    <property type="molecule type" value="Genomic_DNA"/>
</dbReference>
<dbReference type="EMBL" id="CAADIE010000020">
    <property type="protein sequence ID" value="VFR42702.1"/>
    <property type="molecule type" value="Genomic_DNA"/>
</dbReference>
<dbReference type="PANTHER" id="PTHR38687:SF1">
    <property type="entry name" value="CELL DIVISION PROTEIN DEDD"/>
    <property type="match status" value="1"/>
</dbReference>